<evidence type="ECO:0000256" key="6">
    <source>
        <dbReference type="ARBA" id="ARBA00022692"/>
    </source>
</evidence>
<feature type="transmembrane region" description="Helical" evidence="10">
    <location>
        <begin position="85"/>
        <end position="106"/>
    </location>
</feature>
<feature type="domain" description="RCK C-terminal" evidence="11">
    <location>
        <begin position="398"/>
        <end position="481"/>
    </location>
</feature>
<keyword evidence="6 10" id="KW-0812">Transmembrane</keyword>
<feature type="transmembrane region" description="Helical" evidence="10">
    <location>
        <begin position="361"/>
        <end position="383"/>
    </location>
</feature>
<evidence type="ECO:0000256" key="4">
    <source>
        <dbReference type="ARBA" id="ARBA00022475"/>
    </source>
</evidence>
<feature type="transmembrane region" description="Helical" evidence="10">
    <location>
        <begin position="231"/>
        <end position="255"/>
    </location>
</feature>
<dbReference type="InterPro" id="IPR006037">
    <property type="entry name" value="RCK_C"/>
</dbReference>
<evidence type="ECO:0000256" key="9">
    <source>
        <dbReference type="ARBA" id="ARBA00023136"/>
    </source>
</evidence>
<dbReference type="NCBIfam" id="NF003716">
    <property type="entry name" value="PRK05326.1-3"/>
    <property type="match status" value="1"/>
</dbReference>
<keyword evidence="9 10" id="KW-0472">Membrane</keyword>
<dbReference type="GO" id="GO:0008324">
    <property type="term" value="F:monoatomic cation transmembrane transporter activity"/>
    <property type="evidence" value="ECO:0007669"/>
    <property type="project" value="InterPro"/>
</dbReference>
<evidence type="ECO:0000313" key="12">
    <source>
        <dbReference type="EMBL" id="QCD44889.1"/>
    </source>
</evidence>
<dbReference type="EMBL" id="CP012542">
    <property type="protein sequence ID" value="QCD44889.1"/>
    <property type="molecule type" value="Genomic_DNA"/>
</dbReference>
<feature type="transmembrane region" description="Helical" evidence="10">
    <location>
        <begin position="189"/>
        <end position="211"/>
    </location>
</feature>
<dbReference type="Gene3D" id="3.30.70.1450">
    <property type="entry name" value="Regulator of K+ conductance, C-terminal domain"/>
    <property type="match status" value="1"/>
</dbReference>
<gene>
    <name evidence="12" type="ORF">CMUC_1115</name>
</gene>
<evidence type="ECO:0000256" key="2">
    <source>
        <dbReference type="ARBA" id="ARBA00022448"/>
    </source>
</evidence>
<feature type="transmembrane region" description="Helical" evidence="10">
    <location>
        <begin position="162"/>
        <end position="182"/>
    </location>
</feature>
<evidence type="ECO:0000256" key="5">
    <source>
        <dbReference type="ARBA" id="ARBA00022538"/>
    </source>
</evidence>
<dbReference type="GO" id="GO:0006813">
    <property type="term" value="P:potassium ion transport"/>
    <property type="evidence" value="ECO:0007669"/>
    <property type="project" value="UniProtKB-KW"/>
</dbReference>
<evidence type="ECO:0000256" key="7">
    <source>
        <dbReference type="ARBA" id="ARBA00022989"/>
    </source>
</evidence>
<comment type="subcellular location">
    <subcellularLocation>
        <location evidence="1">Cell membrane</location>
        <topology evidence="1">Multi-pass membrane protein</topology>
    </subcellularLocation>
</comment>
<dbReference type="PROSITE" id="PS51202">
    <property type="entry name" value="RCK_C"/>
    <property type="match status" value="1"/>
</dbReference>
<keyword evidence="13" id="KW-1185">Reference proteome</keyword>
<proteinExistence type="predicted"/>
<accession>A0A6G5QH01</accession>
<organism evidence="12 13">
    <name type="scientific">Campylobacter mucosalis CCUG 21559</name>
    <dbReference type="NCBI Taxonomy" id="1032067"/>
    <lineage>
        <taxon>Bacteria</taxon>
        <taxon>Pseudomonadati</taxon>
        <taxon>Campylobacterota</taxon>
        <taxon>Epsilonproteobacteria</taxon>
        <taxon>Campylobacterales</taxon>
        <taxon>Campylobacteraceae</taxon>
        <taxon>Campylobacter</taxon>
    </lineage>
</organism>
<feature type="transmembrane region" description="Helical" evidence="10">
    <location>
        <begin position="297"/>
        <end position="321"/>
    </location>
</feature>
<dbReference type="Gene3D" id="1.20.1530.20">
    <property type="match status" value="1"/>
</dbReference>
<keyword evidence="2" id="KW-0813">Transport</keyword>
<dbReference type="Pfam" id="PF00999">
    <property type="entry name" value="Na_H_Exchanger"/>
    <property type="match status" value="1"/>
</dbReference>
<feature type="transmembrane region" description="Helical" evidence="10">
    <location>
        <begin position="56"/>
        <end position="73"/>
    </location>
</feature>
<dbReference type="Proteomes" id="UP000503264">
    <property type="component" value="Chromosome"/>
</dbReference>
<feature type="transmembrane region" description="Helical" evidence="10">
    <location>
        <begin position="30"/>
        <end position="51"/>
    </location>
</feature>
<feature type="transmembrane region" description="Helical" evidence="10">
    <location>
        <begin position="333"/>
        <end position="355"/>
    </location>
</feature>
<dbReference type="InterPro" id="IPR038770">
    <property type="entry name" value="Na+/solute_symporter_sf"/>
</dbReference>
<dbReference type="GO" id="GO:1902600">
    <property type="term" value="P:proton transmembrane transport"/>
    <property type="evidence" value="ECO:0007669"/>
    <property type="project" value="InterPro"/>
</dbReference>
<evidence type="ECO:0000256" key="10">
    <source>
        <dbReference type="SAM" id="Phobius"/>
    </source>
</evidence>
<dbReference type="NCBIfam" id="NF003715">
    <property type="entry name" value="PRK05326.1-2"/>
    <property type="match status" value="1"/>
</dbReference>
<dbReference type="SUPFAM" id="SSF116726">
    <property type="entry name" value="TrkA C-terminal domain-like"/>
    <property type="match status" value="1"/>
</dbReference>
<sequence length="481" mass="53136">MIENFLLFFSVLLLFSIVLSRTTDKFSIPSLLVFLGVGMLAGSDGLIGVYFNDQVVAQNVGMLALIFILYAGGLDTKFSAIKPVFSRSLILATIGVCLTALAVAPVAKYLLDFSWEEAFLLGAIISSTDAAAVFAILRAKNMNLKNNLAPLIEFESGSNDPMAIFLTLTIIQMISLSKGLVISEIFSTLFIQFGLGIAMGYVFGIALPIIFNKLRLKSWGLYPVFSMAWILLLYTLCYKAGGNGYLAVYIAGIFINKKEFTHKKNLIGFHDGIAWTMQIVVFITLGLLVFPSQLPNIALIACCLAVWLMFVARPLGVFASLMFSKFSLNEKIFVSWVGLRGVVPIVLATYTYQSGVSHPEIIFNIIFFMVLISLLTQGTTLGYSAKKLKVIEDDVMEDESKNSPILTYALRQYTLQENSKMIGKTLAELELPTEFLILLVKRKNEYIKPTGSFVFEGADLLLIQCENHALSQSIMQKFDAS</sequence>
<evidence type="ECO:0000259" key="11">
    <source>
        <dbReference type="PROSITE" id="PS51202"/>
    </source>
</evidence>
<keyword evidence="4" id="KW-1003">Cell membrane</keyword>
<dbReference type="InterPro" id="IPR006153">
    <property type="entry name" value="Cation/H_exchanger_TM"/>
</dbReference>
<dbReference type="GO" id="GO:0015297">
    <property type="term" value="F:antiporter activity"/>
    <property type="evidence" value="ECO:0007669"/>
    <property type="project" value="UniProtKB-KW"/>
</dbReference>
<reference evidence="12 13" key="1">
    <citation type="submission" date="2016-07" db="EMBL/GenBank/DDBJ databases">
        <title>Comparative genomics of the Campylobacter concisus group.</title>
        <authorList>
            <person name="Miller W.G."/>
            <person name="Yee E."/>
            <person name="Chapman M.H."/>
            <person name="Huynh S."/>
            <person name="Bono J.L."/>
            <person name="On S.L.W."/>
            <person name="StLeger J."/>
            <person name="Foster G."/>
            <person name="Parker C.T."/>
        </authorList>
    </citation>
    <scope>NUCLEOTIDE SEQUENCE [LARGE SCALE GENOMIC DNA]</scope>
    <source>
        <strain evidence="12 13">CCUG 21559</strain>
    </source>
</reference>
<protein>
    <submittedName>
        <fullName evidence="12">K+/H+ antiporter</fullName>
    </submittedName>
</protein>
<keyword evidence="3" id="KW-0050">Antiport</keyword>
<evidence type="ECO:0000256" key="3">
    <source>
        <dbReference type="ARBA" id="ARBA00022449"/>
    </source>
</evidence>
<dbReference type="Pfam" id="PF02080">
    <property type="entry name" value="TrkA_C"/>
    <property type="match status" value="1"/>
</dbReference>
<dbReference type="PANTHER" id="PTHR32507:SF7">
    <property type="entry name" value="K(+)_H(+) ANTIPORTER NHAP2"/>
    <property type="match status" value="1"/>
</dbReference>
<name>A0A6G5QH01_9BACT</name>
<evidence type="ECO:0000256" key="1">
    <source>
        <dbReference type="ARBA" id="ARBA00004651"/>
    </source>
</evidence>
<feature type="transmembrane region" description="Helical" evidence="10">
    <location>
        <begin position="267"/>
        <end position="291"/>
    </location>
</feature>
<keyword evidence="5" id="KW-0630">Potassium</keyword>
<dbReference type="PANTHER" id="PTHR32507">
    <property type="entry name" value="NA(+)/H(+) ANTIPORTER 1"/>
    <property type="match status" value="1"/>
</dbReference>
<dbReference type="InterPro" id="IPR036721">
    <property type="entry name" value="RCK_C_sf"/>
</dbReference>
<evidence type="ECO:0000256" key="8">
    <source>
        <dbReference type="ARBA" id="ARBA00023065"/>
    </source>
</evidence>
<evidence type="ECO:0000313" key="13">
    <source>
        <dbReference type="Proteomes" id="UP000503264"/>
    </source>
</evidence>
<dbReference type="AlphaFoldDB" id="A0A6G5QH01"/>
<dbReference type="GO" id="GO:0005886">
    <property type="term" value="C:plasma membrane"/>
    <property type="evidence" value="ECO:0007669"/>
    <property type="project" value="UniProtKB-SubCell"/>
</dbReference>
<keyword evidence="8" id="KW-0406">Ion transport</keyword>
<keyword evidence="7 10" id="KW-1133">Transmembrane helix</keyword>
<keyword evidence="5" id="KW-0633">Potassium transport</keyword>
<feature type="transmembrane region" description="Helical" evidence="10">
    <location>
        <begin position="118"/>
        <end position="137"/>
    </location>
</feature>